<reference evidence="3" key="1">
    <citation type="journal article" date="2020" name="Stud. Mycol.">
        <title>101 Dothideomycetes genomes: a test case for predicting lifestyles and emergence of pathogens.</title>
        <authorList>
            <person name="Haridas S."/>
            <person name="Albert R."/>
            <person name="Binder M."/>
            <person name="Bloem J."/>
            <person name="Labutti K."/>
            <person name="Salamov A."/>
            <person name="Andreopoulos B."/>
            <person name="Baker S."/>
            <person name="Barry K."/>
            <person name="Bills G."/>
            <person name="Bluhm B."/>
            <person name="Cannon C."/>
            <person name="Castanera R."/>
            <person name="Culley D."/>
            <person name="Daum C."/>
            <person name="Ezra D."/>
            <person name="Gonzalez J."/>
            <person name="Henrissat B."/>
            <person name="Kuo A."/>
            <person name="Liang C."/>
            <person name="Lipzen A."/>
            <person name="Lutzoni F."/>
            <person name="Magnuson J."/>
            <person name="Mondo S."/>
            <person name="Nolan M."/>
            <person name="Ohm R."/>
            <person name="Pangilinan J."/>
            <person name="Park H.-J."/>
            <person name="Ramirez L."/>
            <person name="Alfaro M."/>
            <person name="Sun H."/>
            <person name="Tritt A."/>
            <person name="Yoshinaga Y."/>
            <person name="Zwiers L.-H."/>
            <person name="Turgeon B."/>
            <person name="Goodwin S."/>
            <person name="Spatafora J."/>
            <person name="Crous P."/>
            <person name="Grigoriev I."/>
        </authorList>
    </citation>
    <scope>NUCLEOTIDE SEQUENCE</scope>
    <source>
        <strain evidence="3">Tuck. ex Michener</strain>
    </source>
</reference>
<evidence type="ECO:0000256" key="1">
    <source>
        <dbReference type="SAM" id="MobiDB-lite"/>
    </source>
</evidence>
<feature type="chain" id="PRO_5025613148" evidence="2">
    <location>
        <begin position="21"/>
        <end position="163"/>
    </location>
</feature>
<dbReference type="AlphaFoldDB" id="A0A6A6HC43"/>
<evidence type="ECO:0000313" key="3">
    <source>
        <dbReference type="EMBL" id="KAF2235696.1"/>
    </source>
</evidence>
<dbReference type="Proteomes" id="UP000800092">
    <property type="component" value="Unassembled WGS sequence"/>
</dbReference>
<feature type="region of interest" description="Disordered" evidence="1">
    <location>
        <begin position="143"/>
        <end position="163"/>
    </location>
</feature>
<feature type="signal peptide" evidence="2">
    <location>
        <begin position="1"/>
        <end position="20"/>
    </location>
</feature>
<evidence type="ECO:0000313" key="4">
    <source>
        <dbReference type="Proteomes" id="UP000800092"/>
    </source>
</evidence>
<keyword evidence="4" id="KW-1185">Reference proteome</keyword>
<keyword evidence="2" id="KW-0732">Signal</keyword>
<proteinExistence type="predicted"/>
<dbReference type="EMBL" id="ML991789">
    <property type="protein sequence ID" value="KAF2235696.1"/>
    <property type="molecule type" value="Genomic_DNA"/>
</dbReference>
<accession>A0A6A6HC43</accession>
<organism evidence="3 4">
    <name type="scientific">Viridothelium virens</name>
    <name type="common">Speckled blister lichen</name>
    <name type="synonym">Trypethelium virens</name>
    <dbReference type="NCBI Taxonomy" id="1048519"/>
    <lineage>
        <taxon>Eukaryota</taxon>
        <taxon>Fungi</taxon>
        <taxon>Dikarya</taxon>
        <taxon>Ascomycota</taxon>
        <taxon>Pezizomycotina</taxon>
        <taxon>Dothideomycetes</taxon>
        <taxon>Dothideomycetes incertae sedis</taxon>
        <taxon>Trypetheliales</taxon>
        <taxon>Trypetheliaceae</taxon>
        <taxon>Viridothelium</taxon>
    </lineage>
</organism>
<sequence length="163" mass="18085">MHFANLAATLLLVGFSTTLAEDTLAENKLVRNAEYWRSQRANKRDPIADSPVRIDAKAGPWTTMVVGKRNFEQSLMGPHSGAIPDCFFEANGTDGVLILESKKHEWQTQQDWQQQVIAYQSIGQVLGHGFSFKMTFNGDSPTWMPPDGFDPSTGKVNKEKKGG</sequence>
<gene>
    <name evidence="3" type="ORF">EV356DRAFT_513587</name>
</gene>
<name>A0A6A6HC43_VIRVR</name>
<evidence type="ECO:0000256" key="2">
    <source>
        <dbReference type="SAM" id="SignalP"/>
    </source>
</evidence>
<protein>
    <submittedName>
        <fullName evidence="3">Uncharacterized protein</fullName>
    </submittedName>
</protein>